<dbReference type="FunFam" id="3.40.50.1980:FF:000001">
    <property type="entry name" value="Histidinol dehydrogenase"/>
    <property type="match status" value="1"/>
</dbReference>
<dbReference type="CDD" id="cd06572">
    <property type="entry name" value="Histidinol_dh"/>
    <property type="match status" value="1"/>
</dbReference>
<evidence type="ECO:0000256" key="8">
    <source>
        <dbReference type="ARBA" id="ARBA00022605"/>
    </source>
</evidence>
<dbReference type="InterPro" id="IPR016161">
    <property type="entry name" value="Ald_DH/histidinol_DH"/>
</dbReference>
<dbReference type="Gene3D" id="1.10.287.1080">
    <property type="entry name" value="MazG-like"/>
    <property type="match status" value="1"/>
</dbReference>
<dbReference type="AlphaFoldDB" id="A0A6A7C5N2"/>
<dbReference type="NCBIfam" id="TIGR03188">
    <property type="entry name" value="histidine_hisI"/>
    <property type="match status" value="1"/>
</dbReference>
<keyword evidence="11 19" id="KW-0378">Hydrolase</keyword>
<comment type="similarity">
    <text evidence="7 19">In the C-terminal section; belongs to the histidinol dehydrogenase family.</text>
</comment>
<evidence type="ECO:0000256" key="16">
    <source>
        <dbReference type="ARBA" id="ARBA00023102"/>
    </source>
</evidence>
<dbReference type="GO" id="GO:0004635">
    <property type="term" value="F:phosphoribosyl-AMP cyclohydrolase activity"/>
    <property type="evidence" value="ECO:0007669"/>
    <property type="project" value="UniProtKB-UniRule"/>
</dbReference>
<keyword evidence="10 19" id="KW-0547">Nucleotide-binding</keyword>
<reference evidence="21" key="1">
    <citation type="journal article" date="2020" name="Stud. Mycol.">
        <title>101 Dothideomycetes genomes: a test case for predicting lifestyles and emergence of pathogens.</title>
        <authorList>
            <person name="Haridas S."/>
            <person name="Albert R."/>
            <person name="Binder M."/>
            <person name="Bloem J."/>
            <person name="Labutti K."/>
            <person name="Salamov A."/>
            <person name="Andreopoulos B."/>
            <person name="Baker S."/>
            <person name="Barry K."/>
            <person name="Bills G."/>
            <person name="Bluhm B."/>
            <person name="Cannon C."/>
            <person name="Castanera R."/>
            <person name="Culley D."/>
            <person name="Daum C."/>
            <person name="Ezra D."/>
            <person name="Gonzalez J."/>
            <person name="Henrissat B."/>
            <person name="Kuo A."/>
            <person name="Liang C."/>
            <person name="Lipzen A."/>
            <person name="Lutzoni F."/>
            <person name="Magnuson J."/>
            <person name="Mondo S."/>
            <person name="Nolan M."/>
            <person name="Ohm R."/>
            <person name="Pangilinan J."/>
            <person name="Park H.-J."/>
            <person name="Ramirez L."/>
            <person name="Alfaro M."/>
            <person name="Sun H."/>
            <person name="Tritt A."/>
            <person name="Yoshinaga Y."/>
            <person name="Zwiers L.-H."/>
            <person name="Turgeon B."/>
            <person name="Goodwin S."/>
            <person name="Spatafora J."/>
            <person name="Crous P."/>
            <person name="Grigoriev I."/>
        </authorList>
    </citation>
    <scope>NUCLEOTIDE SEQUENCE</scope>
    <source>
        <strain evidence="21">CBS 480.64</strain>
    </source>
</reference>
<keyword evidence="16 19" id="KW-0368">Histidine biosynthesis</keyword>
<dbReference type="CDD" id="cd11546">
    <property type="entry name" value="NTP-PPase_His4"/>
    <property type="match status" value="1"/>
</dbReference>
<dbReference type="FunFam" id="1.20.5.1300:FF:000001">
    <property type="entry name" value="Histidine biosynthesis trifunctional protein"/>
    <property type="match status" value="1"/>
</dbReference>
<dbReference type="EC" id="3.5.4.19" evidence="19"/>
<dbReference type="Gene3D" id="1.20.5.1300">
    <property type="match status" value="1"/>
</dbReference>
<dbReference type="GO" id="GO:0046872">
    <property type="term" value="F:metal ion binding"/>
    <property type="evidence" value="ECO:0007669"/>
    <property type="project" value="UniProtKB-KW"/>
</dbReference>
<dbReference type="Pfam" id="PF01503">
    <property type="entry name" value="PRA-PH"/>
    <property type="match status" value="1"/>
</dbReference>
<evidence type="ECO:0000256" key="2">
    <source>
        <dbReference type="ARBA" id="ARBA00001460"/>
    </source>
</evidence>
<keyword evidence="9" id="KW-0479">Metal-binding</keyword>
<feature type="domain" description="Phosphoribosyl-AMP cyclohydrolase" evidence="20">
    <location>
        <begin position="218"/>
        <end position="289"/>
    </location>
</feature>
<keyword evidence="8 19" id="KW-0028">Amino-acid biosynthesis</keyword>
<dbReference type="Proteomes" id="UP000799421">
    <property type="component" value="Unassembled WGS sequence"/>
</dbReference>
<dbReference type="FunFam" id="3.40.50.1980:FF:000050">
    <property type="entry name" value="Histidine biosynthesis trifunctional protein"/>
    <property type="match status" value="1"/>
</dbReference>
<dbReference type="GO" id="GO:0005829">
    <property type="term" value="C:cytosol"/>
    <property type="evidence" value="ECO:0007669"/>
    <property type="project" value="TreeGrafter"/>
</dbReference>
<evidence type="ECO:0000256" key="13">
    <source>
        <dbReference type="ARBA" id="ARBA00022840"/>
    </source>
</evidence>
<evidence type="ECO:0000256" key="18">
    <source>
        <dbReference type="ARBA" id="ARBA00049489"/>
    </source>
</evidence>
<dbReference type="GO" id="GO:0005524">
    <property type="term" value="F:ATP binding"/>
    <property type="evidence" value="ECO:0007669"/>
    <property type="project" value="UniProtKB-UniRule"/>
</dbReference>
<dbReference type="PIRSF" id="PIRSF001257">
    <property type="entry name" value="His_trifunctional"/>
    <property type="match status" value="1"/>
</dbReference>
<organism evidence="21 22">
    <name type="scientific">Piedraia hortae CBS 480.64</name>
    <dbReference type="NCBI Taxonomy" id="1314780"/>
    <lineage>
        <taxon>Eukaryota</taxon>
        <taxon>Fungi</taxon>
        <taxon>Dikarya</taxon>
        <taxon>Ascomycota</taxon>
        <taxon>Pezizomycotina</taxon>
        <taxon>Dothideomycetes</taxon>
        <taxon>Dothideomycetidae</taxon>
        <taxon>Capnodiales</taxon>
        <taxon>Piedraiaceae</taxon>
        <taxon>Piedraia</taxon>
    </lineage>
</organism>
<dbReference type="OrthoDB" id="1703565at2759"/>
<dbReference type="InterPro" id="IPR016298">
    <property type="entry name" value="Histidine_synth_trifunct"/>
</dbReference>
<evidence type="ECO:0000256" key="5">
    <source>
        <dbReference type="ARBA" id="ARBA00005169"/>
    </source>
</evidence>
<evidence type="ECO:0000259" key="20">
    <source>
        <dbReference type="Pfam" id="PF01502"/>
    </source>
</evidence>
<evidence type="ECO:0000256" key="10">
    <source>
        <dbReference type="ARBA" id="ARBA00022741"/>
    </source>
</evidence>
<dbReference type="Gene3D" id="3.40.50.1980">
    <property type="entry name" value="Nitrogenase molybdenum iron protein domain"/>
    <property type="match status" value="2"/>
</dbReference>
<evidence type="ECO:0000256" key="4">
    <source>
        <dbReference type="ARBA" id="ARBA00004940"/>
    </source>
</evidence>
<keyword evidence="13 19" id="KW-0067">ATP-binding</keyword>
<comment type="pathway">
    <text evidence="6">Amino-acid biosynthesis; L-histidine biosynthesis; L-histidine from 5-phospho-alpha-D-ribose 1-diphosphate: step 2/9.</text>
</comment>
<dbReference type="GO" id="GO:0000105">
    <property type="term" value="P:L-histidine biosynthetic process"/>
    <property type="evidence" value="ECO:0007669"/>
    <property type="project" value="UniProtKB-UniRule"/>
</dbReference>
<dbReference type="GO" id="GO:0004399">
    <property type="term" value="F:histidinol dehydrogenase activity"/>
    <property type="evidence" value="ECO:0007669"/>
    <property type="project" value="UniProtKB-UniRule"/>
</dbReference>
<dbReference type="PANTHER" id="PTHR21256">
    <property type="entry name" value="HISTIDINOL DEHYDROGENASE HDH"/>
    <property type="match status" value="1"/>
</dbReference>
<dbReference type="InterPro" id="IPR001692">
    <property type="entry name" value="Histidinol_DH_CS"/>
</dbReference>
<evidence type="ECO:0000256" key="6">
    <source>
        <dbReference type="ARBA" id="ARBA00005204"/>
    </source>
</evidence>
<evidence type="ECO:0000256" key="1">
    <source>
        <dbReference type="ARBA" id="ARBA00000024"/>
    </source>
</evidence>
<dbReference type="FunFam" id="1.10.287.1080:FF:000002">
    <property type="entry name" value="Histidine biosynthesis bifunctional protein HisIE"/>
    <property type="match status" value="1"/>
</dbReference>
<proteinExistence type="inferred from homology"/>
<evidence type="ECO:0000256" key="14">
    <source>
        <dbReference type="ARBA" id="ARBA00023002"/>
    </source>
</evidence>
<keyword evidence="15 19" id="KW-0520">NAD</keyword>
<keyword evidence="14 19" id="KW-0560">Oxidoreductase</keyword>
<dbReference type="PROSITE" id="PS00611">
    <property type="entry name" value="HISOL_DEHYDROGENASE"/>
    <property type="match status" value="1"/>
</dbReference>
<accession>A0A6A7C5N2</accession>
<dbReference type="SUPFAM" id="SSF101386">
    <property type="entry name" value="all-alpha NTP pyrophosphatases"/>
    <property type="match status" value="1"/>
</dbReference>
<evidence type="ECO:0000256" key="17">
    <source>
        <dbReference type="ARBA" id="ARBA00023268"/>
    </source>
</evidence>
<dbReference type="HAMAP" id="MF_01024">
    <property type="entry name" value="HisD"/>
    <property type="match status" value="1"/>
</dbReference>
<evidence type="ECO:0000256" key="11">
    <source>
        <dbReference type="ARBA" id="ARBA00022801"/>
    </source>
</evidence>
<dbReference type="PRINTS" id="PR00083">
    <property type="entry name" value="HOLDHDRGNASE"/>
</dbReference>
<keyword evidence="22" id="KW-1185">Reference proteome</keyword>
<evidence type="ECO:0000256" key="9">
    <source>
        <dbReference type="ARBA" id="ARBA00022723"/>
    </source>
</evidence>
<comment type="catalytic activity">
    <reaction evidence="1 19">
        <text>1-(5-phospho-beta-D-ribosyl)-5'-AMP + H2O = 1-(5-phospho-beta-D-ribosyl)-5-[(5-phospho-beta-D-ribosylamino)methylideneamino]imidazole-4-carboxamide</text>
        <dbReference type="Rhea" id="RHEA:20049"/>
        <dbReference type="ChEBI" id="CHEBI:15377"/>
        <dbReference type="ChEBI" id="CHEBI:58435"/>
        <dbReference type="ChEBI" id="CHEBI:59457"/>
        <dbReference type="EC" id="3.5.4.19"/>
    </reaction>
</comment>
<dbReference type="SUPFAM" id="SSF53720">
    <property type="entry name" value="ALDH-like"/>
    <property type="match status" value="1"/>
</dbReference>
<dbReference type="SUPFAM" id="SSF141734">
    <property type="entry name" value="HisI-like"/>
    <property type="match status" value="1"/>
</dbReference>
<evidence type="ECO:0000313" key="22">
    <source>
        <dbReference type="Proteomes" id="UP000799421"/>
    </source>
</evidence>
<keyword evidence="12" id="KW-0862">Zinc</keyword>
<evidence type="ECO:0000256" key="12">
    <source>
        <dbReference type="ARBA" id="ARBA00022833"/>
    </source>
</evidence>
<dbReference type="Gene3D" id="3.10.20.810">
    <property type="entry name" value="Phosphoribosyl-AMP cyclohydrolase"/>
    <property type="match status" value="1"/>
</dbReference>
<sequence length="833" mass="89275">MALDEHLPAFLAATELSDIDPEQPPYVGGIFSTVTPSNLDKALEILAASFGRSNIYFGVESLSEVDEIVDLLDAGAAKVFVSSQQLAQLPPDLDPGRIVVHPTVSPGEAEDQIEGTGYGLYLRGVGDAGAVGAILKAMGKSRPPIYVSKRNPVEDEVVELRRQNAVPIIDSAALSLDDEVDESQIRVASLVLAQVKSDRPDGLFPTLVTDERGIALGMVYSNEISVAESIRSGRGVYWSRKRGLWRKGDQSGDWQKLIHVEVDCDHDTLRFVVRQQGLGFCHFQTATCFGDHTGLSKLEKTLQDRLKSAPEGSYTARLFHDKNLLNAKIMEEASELCEATEKEHIAAEAADVFYFALTKAAAAGVSLADIERNLDGKASKVKRRKGDAKGPFAAQFGVSKEPESDQIKMRRIVVSEEQPSNVKSTDQIMKIATSILQSIRQRGDEALLEYTHKFEKATSLTSPVLKAPFAPSLMKLSMETKQAIDTSYANIEKFHSAQIESRPLIVETMPGVTCTRFFRPIERVGLYIPGGTAVLPSTAMMLGVPAKVAGCSNIVLASPPRSDGSITPEIIYIAHKIGAESIVLAGGAQAIGALAYGTSSVSKVDKILGPGNQFVTAAKMLVSNDTSAAVSIDMPAGPSEVLVVADASANPAFVASDLLSQAEHGPDSQVICITIGLTESQVDAINTEVHNQATALPRVDIVKKSIAHSMILSVDTLQQAMDLSNAYAPEHLILQISDPHAARDLVVNAGSVFCGHWTPESVGDYSAGVNHSLPTYGFAKQYSGVNLASFGKHITSSECTEEGLRNLAPAVTTLAGVEELEAHKRAVEIRVGR</sequence>
<dbReference type="InterPro" id="IPR008179">
    <property type="entry name" value="HisE"/>
</dbReference>
<evidence type="ECO:0000256" key="19">
    <source>
        <dbReference type="PIRNR" id="PIRNR001257"/>
    </source>
</evidence>
<dbReference type="GO" id="GO:0004636">
    <property type="term" value="F:phosphoribosyl-ATP diphosphatase activity"/>
    <property type="evidence" value="ECO:0007669"/>
    <property type="project" value="UniProtKB-UniRule"/>
</dbReference>
<dbReference type="InterPro" id="IPR038019">
    <property type="entry name" value="PRib_AMP_CycHydrolase_sf"/>
</dbReference>
<dbReference type="InterPro" id="IPR021130">
    <property type="entry name" value="PRib-ATP_PPHydrolase-like"/>
</dbReference>
<comment type="cofactor">
    <cofactor evidence="3">
        <name>Zn(2+)</name>
        <dbReference type="ChEBI" id="CHEBI:29105"/>
    </cofactor>
</comment>
<dbReference type="GO" id="GO:0051287">
    <property type="term" value="F:NAD binding"/>
    <property type="evidence" value="ECO:0007669"/>
    <property type="project" value="UniProtKB-UniRule"/>
</dbReference>
<dbReference type="UniPathway" id="UPA00031">
    <property type="reaction ID" value="UER00007"/>
</dbReference>
<comment type="catalytic activity">
    <reaction evidence="2 19">
        <text>1-(5-phospho-beta-D-ribosyl)-ATP + H2O = 1-(5-phospho-beta-D-ribosyl)-5'-AMP + diphosphate + H(+)</text>
        <dbReference type="Rhea" id="RHEA:22828"/>
        <dbReference type="ChEBI" id="CHEBI:15377"/>
        <dbReference type="ChEBI" id="CHEBI:15378"/>
        <dbReference type="ChEBI" id="CHEBI:33019"/>
        <dbReference type="ChEBI" id="CHEBI:59457"/>
        <dbReference type="ChEBI" id="CHEBI:73183"/>
        <dbReference type="EC" id="3.6.1.31"/>
    </reaction>
</comment>
<dbReference type="FunFam" id="3.10.20.810:FF:000002">
    <property type="entry name" value="Histidine biosynthesis trifunctional protein"/>
    <property type="match status" value="1"/>
</dbReference>
<evidence type="ECO:0000313" key="21">
    <source>
        <dbReference type="EMBL" id="KAF2862018.1"/>
    </source>
</evidence>
<gene>
    <name evidence="21" type="ORF">K470DRAFT_281143</name>
</gene>
<dbReference type="EMBL" id="MU005968">
    <property type="protein sequence ID" value="KAF2862018.1"/>
    <property type="molecule type" value="Genomic_DNA"/>
</dbReference>
<comment type="catalytic activity">
    <reaction evidence="18 19">
        <text>L-histidinol + 2 NAD(+) + H2O = L-histidine + 2 NADH + 3 H(+)</text>
        <dbReference type="Rhea" id="RHEA:20641"/>
        <dbReference type="ChEBI" id="CHEBI:15377"/>
        <dbReference type="ChEBI" id="CHEBI:15378"/>
        <dbReference type="ChEBI" id="CHEBI:57540"/>
        <dbReference type="ChEBI" id="CHEBI:57595"/>
        <dbReference type="ChEBI" id="CHEBI:57699"/>
        <dbReference type="ChEBI" id="CHEBI:57945"/>
        <dbReference type="EC" id="1.1.1.23"/>
    </reaction>
</comment>
<dbReference type="EC" id="3.6.1.31" evidence="19"/>
<evidence type="ECO:0000256" key="15">
    <source>
        <dbReference type="ARBA" id="ARBA00023027"/>
    </source>
</evidence>
<protein>
    <recommendedName>
        <fullName evidence="19">Histidine biosynthesis trifunctional protein</fullName>
    </recommendedName>
    <domain>
        <recommendedName>
            <fullName evidence="19">Phosphoribosyl-AMP cyclohydrolase</fullName>
            <ecNumber evidence="19">3.5.4.19</ecNumber>
        </recommendedName>
    </domain>
    <domain>
        <recommendedName>
            <fullName evidence="19">Phosphoribosyl-ATP pyrophosphohydrolase</fullName>
            <ecNumber evidence="19">3.6.1.31</ecNumber>
        </recommendedName>
    </domain>
    <domain>
        <recommendedName>
            <fullName evidence="19">Histidinol dehydrogenase</fullName>
            <shortName evidence="19">HDH</shortName>
            <ecNumber evidence="19">1.1.1.23</ecNumber>
        </recommendedName>
    </domain>
</protein>
<dbReference type="InterPro" id="IPR002496">
    <property type="entry name" value="PRib_AMP_CycHydrolase_dom"/>
</dbReference>
<name>A0A6A7C5N2_9PEZI</name>
<comment type="pathway">
    <text evidence="4">Amino-acid biosynthesis; L-histidine biosynthesis; L-histidine from 5-phospho-alpha-D-ribose 1-diphosphate: step 9/9.</text>
</comment>
<dbReference type="Pfam" id="PF00815">
    <property type="entry name" value="Histidinol_dh"/>
    <property type="match status" value="1"/>
</dbReference>
<evidence type="ECO:0000256" key="7">
    <source>
        <dbReference type="ARBA" id="ARBA00008260"/>
    </source>
</evidence>
<evidence type="ECO:0000256" key="3">
    <source>
        <dbReference type="ARBA" id="ARBA00001947"/>
    </source>
</evidence>
<dbReference type="EC" id="1.1.1.23" evidence="19"/>
<dbReference type="PANTHER" id="PTHR21256:SF2">
    <property type="entry name" value="HISTIDINE BIOSYNTHESIS TRIFUNCTIONAL PROTEIN"/>
    <property type="match status" value="1"/>
</dbReference>
<dbReference type="InterPro" id="IPR012131">
    <property type="entry name" value="Hstdl_DH"/>
</dbReference>
<dbReference type="NCBIfam" id="TIGR00069">
    <property type="entry name" value="hisD"/>
    <property type="match status" value="1"/>
</dbReference>
<dbReference type="Pfam" id="PF01502">
    <property type="entry name" value="PRA-CH"/>
    <property type="match status" value="1"/>
</dbReference>
<comment type="pathway">
    <text evidence="5">Amino-acid biosynthesis; L-histidine biosynthesis; L-histidine from 5-phospho-alpha-D-ribose 1-diphosphate: step 3/9.</text>
</comment>
<keyword evidence="17" id="KW-0511">Multifunctional enzyme</keyword>